<gene>
    <name evidence="1" type="ORF">QX249_12810</name>
</gene>
<accession>A0AAW8PZ84</accession>
<dbReference type="EMBL" id="JAUHGG010000003">
    <property type="protein sequence ID" value="MDS1821546.1"/>
    <property type="molecule type" value="Genomic_DNA"/>
</dbReference>
<protein>
    <submittedName>
        <fullName evidence="1">Uncharacterized protein</fullName>
    </submittedName>
</protein>
<dbReference type="Proteomes" id="UP001253193">
    <property type="component" value="Unassembled WGS sequence"/>
</dbReference>
<reference evidence="1" key="1">
    <citation type="submission" date="2023-06" db="EMBL/GenBank/DDBJ databases">
        <title>Genomic Diversity of Vibrio spp. and Metagenomic Analysis of Pathogens in Florida Gulf Coastal Waters Following Hurricane Ian.</title>
        <authorList>
            <person name="Brumfield K.D."/>
        </authorList>
    </citation>
    <scope>NUCLEOTIDE SEQUENCE</scope>
    <source>
        <strain evidence="1">WBS2B-138</strain>
    </source>
</reference>
<proteinExistence type="predicted"/>
<dbReference type="AlphaFoldDB" id="A0AAW8PZ84"/>
<evidence type="ECO:0000313" key="2">
    <source>
        <dbReference type="Proteomes" id="UP001253193"/>
    </source>
</evidence>
<dbReference type="RefSeq" id="WP_311020451.1">
    <property type="nucleotide sequence ID" value="NZ_JAUHGG010000003.1"/>
</dbReference>
<organism evidence="1 2">
    <name type="scientific">Vibrio parahaemolyticus</name>
    <dbReference type="NCBI Taxonomy" id="670"/>
    <lineage>
        <taxon>Bacteria</taxon>
        <taxon>Pseudomonadati</taxon>
        <taxon>Pseudomonadota</taxon>
        <taxon>Gammaproteobacteria</taxon>
        <taxon>Vibrionales</taxon>
        <taxon>Vibrionaceae</taxon>
        <taxon>Vibrio</taxon>
    </lineage>
</organism>
<evidence type="ECO:0000313" key="1">
    <source>
        <dbReference type="EMBL" id="MDS1821546.1"/>
    </source>
</evidence>
<comment type="caution">
    <text evidence="1">The sequence shown here is derived from an EMBL/GenBank/DDBJ whole genome shotgun (WGS) entry which is preliminary data.</text>
</comment>
<name>A0AAW8PZ84_VIBPH</name>
<sequence>MASKEKQQLSDVLTSIRQDIEDYAKKSSLNVSIWSESFLSTEMIKQLFQPEPVGKIRATFSDKNEGLSFQLSVRVLYDGFGFVGVELFSTPDIIDAGLKRRRAKAALSRVISAYAASIYTKKVKLAQAA</sequence>